<dbReference type="InterPro" id="IPR032808">
    <property type="entry name" value="DoxX"/>
</dbReference>
<evidence type="ECO:0000256" key="4">
    <source>
        <dbReference type="ARBA" id="ARBA00022692"/>
    </source>
</evidence>
<comment type="similarity">
    <text evidence="2">Belongs to the DoxX family.</text>
</comment>
<evidence type="ECO:0000256" key="1">
    <source>
        <dbReference type="ARBA" id="ARBA00004651"/>
    </source>
</evidence>
<comment type="subcellular location">
    <subcellularLocation>
        <location evidence="1">Cell membrane</location>
        <topology evidence="1">Multi-pass membrane protein</topology>
    </subcellularLocation>
</comment>
<organism evidence="9 10">
    <name type="scientific">Pseudonocardia charpentierae</name>
    <dbReference type="NCBI Taxonomy" id="3075545"/>
    <lineage>
        <taxon>Bacteria</taxon>
        <taxon>Bacillati</taxon>
        <taxon>Actinomycetota</taxon>
        <taxon>Actinomycetes</taxon>
        <taxon>Pseudonocardiales</taxon>
        <taxon>Pseudonocardiaceae</taxon>
        <taxon>Pseudonocardia</taxon>
    </lineage>
</organism>
<evidence type="ECO:0000313" key="10">
    <source>
        <dbReference type="Proteomes" id="UP001183202"/>
    </source>
</evidence>
<feature type="region of interest" description="Disordered" evidence="7">
    <location>
        <begin position="180"/>
        <end position="210"/>
    </location>
</feature>
<gene>
    <name evidence="9" type="ORF">RM445_10465</name>
</gene>
<feature type="transmembrane region" description="Helical" evidence="8">
    <location>
        <begin position="12"/>
        <end position="30"/>
    </location>
</feature>
<keyword evidence="6 8" id="KW-0472">Membrane</keyword>
<feature type="transmembrane region" description="Helical" evidence="8">
    <location>
        <begin position="79"/>
        <end position="98"/>
    </location>
</feature>
<evidence type="ECO:0000256" key="3">
    <source>
        <dbReference type="ARBA" id="ARBA00022475"/>
    </source>
</evidence>
<dbReference type="Proteomes" id="UP001183202">
    <property type="component" value="Unassembled WGS sequence"/>
</dbReference>
<reference evidence="10" key="1">
    <citation type="submission" date="2023-07" db="EMBL/GenBank/DDBJ databases">
        <title>30 novel species of actinomycetes from the DSMZ collection.</title>
        <authorList>
            <person name="Nouioui I."/>
        </authorList>
    </citation>
    <scope>NUCLEOTIDE SEQUENCE [LARGE SCALE GENOMIC DNA]</scope>
    <source>
        <strain evidence="10">DSM 45834</strain>
    </source>
</reference>
<accession>A0ABU2N856</accession>
<proteinExistence type="inferred from homology"/>
<dbReference type="EMBL" id="JAVREJ010000005">
    <property type="protein sequence ID" value="MDT0349945.1"/>
    <property type="molecule type" value="Genomic_DNA"/>
</dbReference>
<dbReference type="Pfam" id="PF07681">
    <property type="entry name" value="DoxX"/>
    <property type="match status" value="1"/>
</dbReference>
<keyword evidence="4 8" id="KW-0812">Transmembrane</keyword>
<dbReference type="RefSeq" id="WP_311555973.1">
    <property type="nucleotide sequence ID" value="NZ_JAVREJ010000005.1"/>
</dbReference>
<keyword evidence="3" id="KW-1003">Cell membrane</keyword>
<name>A0ABU2N856_9PSEU</name>
<evidence type="ECO:0000313" key="9">
    <source>
        <dbReference type="EMBL" id="MDT0349945.1"/>
    </source>
</evidence>
<evidence type="ECO:0000256" key="7">
    <source>
        <dbReference type="SAM" id="MobiDB-lite"/>
    </source>
</evidence>
<evidence type="ECO:0000256" key="5">
    <source>
        <dbReference type="ARBA" id="ARBA00022989"/>
    </source>
</evidence>
<dbReference type="PANTHER" id="PTHR33452:SF1">
    <property type="entry name" value="INNER MEMBRANE PROTEIN YPHA-RELATED"/>
    <property type="match status" value="1"/>
</dbReference>
<keyword evidence="5 8" id="KW-1133">Transmembrane helix</keyword>
<dbReference type="InterPro" id="IPR051907">
    <property type="entry name" value="DoxX-like_oxidoreductase"/>
</dbReference>
<dbReference type="PANTHER" id="PTHR33452">
    <property type="entry name" value="OXIDOREDUCTASE CATD-RELATED"/>
    <property type="match status" value="1"/>
</dbReference>
<comment type="caution">
    <text evidence="9">The sequence shown here is derived from an EMBL/GenBank/DDBJ whole genome shotgun (WGS) entry which is preliminary data.</text>
</comment>
<keyword evidence="10" id="KW-1185">Reference proteome</keyword>
<feature type="transmembrane region" description="Helical" evidence="8">
    <location>
        <begin position="50"/>
        <end position="72"/>
    </location>
</feature>
<evidence type="ECO:0000256" key="6">
    <source>
        <dbReference type="ARBA" id="ARBA00023136"/>
    </source>
</evidence>
<evidence type="ECO:0000256" key="2">
    <source>
        <dbReference type="ARBA" id="ARBA00006679"/>
    </source>
</evidence>
<sequence>MKRSLPAPAGDVALLITRVLLGVVMLAHGYQKLVVNGIGRTTAGFESMSIPVAIVSASFVTVVEVVGGVLLILGLLTTVVAGCMGFVMVGAAVFVHGRHGVFVSDGGWELVGSIAGALLALAAAGPGRFSLVHLLRERRRRPAAVEAPAPPSAPATYEQDFIPPPGLPVTPLIRLAPESNQWRPAPSAFDEPERTGPSPMQRRPTPARRH</sequence>
<protein>
    <submittedName>
        <fullName evidence="9">DoxX family protein</fullName>
    </submittedName>
</protein>
<feature type="transmembrane region" description="Helical" evidence="8">
    <location>
        <begin position="110"/>
        <end position="131"/>
    </location>
</feature>
<evidence type="ECO:0000256" key="8">
    <source>
        <dbReference type="SAM" id="Phobius"/>
    </source>
</evidence>